<dbReference type="Proteomes" id="UP000327157">
    <property type="component" value="Chromosome 5"/>
</dbReference>
<evidence type="ECO:0000313" key="2">
    <source>
        <dbReference type="EMBL" id="KAB2637431.1"/>
    </source>
</evidence>
<dbReference type="EMBL" id="SMOL01000004">
    <property type="protein sequence ID" value="KAB2637431.1"/>
    <property type="molecule type" value="Genomic_DNA"/>
</dbReference>
<name>A0A5N5IFX3_9ROSA</name>
<keyword evidence="3" id="KW-1185">Reference proteome</keyword>
<accession>A0A5N5IFX3</accession>
<sequence length="148" mass="16263">MEGSVATASAGRAMMNGGDLSRRFSGRPSPKRGQKLHLGYSVQGSKSPYHEEVNWKYVDKLPHHGGDLKGYLHLSLQFGGTIHREENKAAHEAASLGVKTVCRQRLASWPPPSLVLVLSRDGLMLTGKCKSRLGRAQLHLPLFWCACM</sequence>
<comment type="caution">
    <text evidence="2">The sequence shown here is derived from an EMBL/GenBank/DDBJ whole genome shotgun (WGS) entry which is preliminary data.</text>
</comment>
<organism evidence="2 3">
    <name type="scientific">Pyrus ussuriensis x Pyrus communis</name>
    <dbReference type="NCBI Taxonomy" id="2448454"/>
    <lineage>
        <taxon>Eukaryota</taxon>
        <taxon>Viridiplantae</taxon>
        <taxon>Streptophyta</taxon>
        <taxon>Embryophyta</taxon>
        <taxon>Tracheophyta</taxon>
        <taxon>Spermatophyta</taxon>
        <taxon>Magnoliopsida</taxon>
        <taxon>eudicotyledons</taxon>
        <taxon>Gunneridae</taxon>
        <taxon>Pentapetalae</taxon>
        <taxon>rosids</taxon>
        <taxon>fabids</taxon>
        <taxon>Rosales</taxon>
        <taxon>Rosaceae</taxon>
        <taxon>Amygdaloideae</taxon>
        <taxon>Maleae</taxon>
        <taxon>Pyrus</taxon>
    </lineage>
</organism>
<evidence type="ECO:0000256" key="1">
    <source>
        <dbReference type="SAM" id="MobiDB-lite"/>
    </source>
</evidence>
<gene>
    <name evidence="2" type="ORF">D8674_027965</name>
</gene>
<protein>
    <submittedName>
        <fullName evidence="2">Uncharacterized protein</fullName>
    </submittedName>
</protein>
<reference evidence="2 3" key="1">
    <citation type="submission" date="2019-09" db="EMBL/GenBank/DDBJ databases">
        <authorList>
            <person name="Ou C."/>
        </authorList>
    </citation>
    <scope>NUCLEOTIDE SEQUENCE [LARGE SCALE GENOMIC DNA]</scope>
    <source>
        <strain evidence="2">S2</strain>
        <tissue evidence="2">Leaf</tissue>
    </source>
</reference>
<reference evidence="3" key="2">
    <citation type="submission" date="2019-10" db="EMBL/GenBank/DDBJ databases">
        <title>A de novo genome assembly of a pear dwarfing rootstock.</title>
        <authorList>
            <person name="Wang F."/>
            <person name="Wang J."/>
            <person name="Li S."/>
            <person name="Zhang Y."/>
            <person name="Fang M."/>
            <person name="Ma L."/>
            <person name="Zhao Y."/>
            <person name="Jiang S."/>
        </authorList>
    </citation>
    <scope>NUCLEOTIDE SEQUENCE [LARGE SCALE GENOMIC DNA]</scope>
</reference>
<feature type="region of interest" description="Disordered" evidence="1">
    <location>
        <begin position="1"/>
        <end position="35"/>
    </location>
</feature>
<reference evidence="2 3" key="3">
    <citation type="submission" date="2019-11" db="EMBL/GenBank/DDBJ databases">
        <title>A de novo genome assembly of a pear dwarfing rootstock.</title>
        <authorList>
            <person name="Wang F."/>
            <person name="Wang J."/>
            <person name="Li S."/>
            <person name="Zhang Y."/>
            <person name="Fang M."/>
            <person name="Ma L."/>
            <person name="Zhao Y."/>
            <person name="Jiang S."/>
        </authorList>
    </citation>
    <scope>NUCLEOTIDE SEQUENCE [LARGE SCALE GENOMIC DNA]</scope>
    <source>
        <strain evidence="2">S2</strain>
        <tissue evidence="2">Leaf</tissue>
    </source>
</reference>
<dbReference type="AlphaFoldDB" id="A0A5N5IFX3"/>
<proteinExistence type="predicted"/>
<evidence type="ECO:0000313" key="3">
    <source>
        <dbReference type="Proteomes" id="UP000327157"/>
    </source>
</evidence>